<name>A0A2P2QL23_RHIMU</name>
<protein>
    <submittedName>
        <fullName evidence="1">Uncharacterized protein</fullName>
    </submittedName>
</protein>
<dbReference type="EMBL" id="GGEC01087170">
    <property type="protein sequence ID" value="MBX67654.1"/>
    <property type="molecule type" value="Transcribed_RNA"/>
</dbReference>
<accession>A0A2P2QL23</accession>
<organism evidence="1">
    <name type="scientific">Rhizophora mucronata</name>
    <name type="common">Asiatic mangrove</name>
    <dbReference type="NCBI Taxonomy" id="61149"/>
    <lineage>
        <taxon>Eukaryota</taxon>
        <taxon>Viridiplantae</taxon>
        <taxon>Streptophyta</taxon>
        <taxon>Embryophyta</taxon>
        <taxon>Tracheophyta</taxon>
        <taxon>Spermatophyta</taxon>
        <taxon>Magnoliopsida</taxon>
        <taxon>eudicotyledons</taxon>
        <taxon>Gunneridae</taxon>
        <taxon>Pentapetalae</taxon>
        <taxon>rosids</taxon>
        <taxon>fabids</taxon>
        <taxon>Malpighiales</taxon>
        <taxon>Rhizophoraceae</taxon>
        <taxon>Rhizophora</taxon>
    </lineage>
</organism>
<evidence type="ECO:0000313" key="1">
    <source>
        <dbReference type="EMBL" id="MBX67654.1"/>
    </source>
</evidence>
<reference evidence="1" key="1">
    <citation type="submission" date="2018-02" db="EMBL/GenBank/DDBJ databases">
        <title>Rhizophora mucronata_Transcriptome.</title>
        <authorList>
            <person name="Meera S.P."/>
            <person name="Sreeshan A."/>
            <person name="Augustine A."/>
        </authorList>
    </citation>
    <scope>NUCLEOTIDE SEQUENCE</scope>
    <source>
        <tissue evidence="1">Leaf</tissue>
    </source>
</reference>
<proteinExistence type="predicted"/>
<sequence length="69" mass="7980">MKTMKTMKPTLFLHPVEWEALELVLKELEDSKNETSCDLPKPFHLRNSSSKAYTYASPLTQRTVTNPKK</sequence>
<dbReference type="AlphaFoldDB" id="A0A2P2QL23"/>